<dbReference type="InterPro" id="IPR037066">
    <property type="entry name" value="Plug_dom_sf"/>
</dbReference>
<dbReference type="GO" id="GO:0009279">
    <property type="term" value="C:cell outer membrane"/>
    <property type="evidence" value="ECO:0007669"/>
    <property type="project" value="UniProtKB-SubCell"/>
</dbReference>
<dbReference type="InterPro" id="IPR039426">
    <property type="entry name" value="TonB-dep_rcpt-like"/>
</dbReference>
<dbReference type="NCBIfam" id="TIGR04056">
    <property type="entry name" value="OMP_RagA_SusC"/>
    <property type="match status" value="1"/>
</dbReference>
<accession>A0A1G7SB00</accession>
<dbReference type="STRING" id="659014.SAMN04487996_11655"/>
<feature type="domain" description="TonB-dependent receptor plug" evidence="8">
    <location>
        <begin position="132"/>
        <end position="237"/>
    </location>
</feature>
<dbReference type="InterPro" id="IPR008969">
    <property type="entry name" value="CarboxyPept-like_regulatory"/>
</dbReference>
<dbReference type="InterPro" id="IPR036942">
    <property type="entry name" value="Beta-barrel_TonB_sf"/>
</dbReference>
<evidence type="ECO:0000313" key="9">
    <source>
        <dbReference type="EMBL" id="SDG20188.1"/>
    </source>
</evidence>
<comment type="similarity">
    <text evidence="7">Belongs to the TonB-dependent receptor family.</text>
</comment>
<keyword evidence="3 7" id="KW-1134">Transmembrane beta strand</keyword>
<organism evidence="9 10">
    <name type="scientific">Dyadobacter soli</name>
    <dbReference type="NCBI Taxonomy" id="659014"/>
    <lineage>
        <taxon>Bacteria</taxon>
        <taxon>Pseudomonadati</taxon>
        <taxon>Bacteroidota</taxon>
        <taxon>Cytophagia</taxon>
        <taxon>Cytophagales</taxon>
        <taxon>Spirosomataceae</taxon>
        <taxon>Dyadobacter</taxon>
    </lineage>
</organism>
<sequence length="1060" mass="115713">MKIKLLTLWGRNASSCLQKLKYTWLIVFCLAVTAHAQNVIRGTVLDDGNQPVAGATVAIRAAGAGTVTDADGKFSISSGKALPLTITVSYLGFKTQEITATSVQEPLSIRLAESTNQLDETVVVGYTTSKRSSYTGSVAVVNSKDIETLQITTVGKALQGTIPGLQSIASAGQPGSDADLYVRGVGSVNASTAPLYVVDGIPVSDANNLNPRDIQSISVLKDATASALYGSRGANGVIVITTKSGSLNAKPAFNFSVNYGITGRAVKDYKYLSAKDYYELQWEAIRNTQLDQGKTAEAAAQYASDYLVDGALKVNIFGPNYPKPVGLDGKVVPGATPVWNDNWGKAISRPGVRQQYDLSVSGGSASTRYFLSAGYLNEQGWIRTSDFRRYNLRTNLQSKINKWLDVGANISLSSGFQKAPNQSDSNTGNFANFQRLISDIYPVYERNPDGTYILDERGNKKWDYGSWRPTTASSGSNILGSAENAISGEQTDAVLLGTNFTLTFAKGLFLKTTANVDYRAVTSHTYSHSYYSTGVITDGAGTASRSARRTLNYTVNSFLNYAVNLGGRHSLSLLAGPEVYVNNVTDLSGSRTGFQVLGKTEPSAGTVSGVFNGTSSDYKLASGLAKLDYDYLGRYHFSTSYRRDGSSRFSKQSRWGNFWSVGAAWNIKQENFLKDVSRLDNLNLRASYGAQGNDKVLVGDYAYGGFYSIYNSLDKLGLLPSDLPTPDLKWETNLNLNFGVDVSLFDNRLIAQIDLFDRRSKDLLFNRPLSPSTGYSGISANVGSLSNRGIDGQVTGVPFRSKDFTWTATLNFGHYTNKITKLPQKEILTGSIGQYGNTKKLVEGGSVYDFYIKEWAGVNPQNGKATWYKDVLDENKNVTGRTTTENQTEATPYFQGSSLPDFYGGFNNSIAYKSFEFSFLLAYSIGGKIFDGDQPMVTHLGNAPGRAWSEEALNRWTPDNTHTDYPRLSYVSDAWNTIPSTRFLYDGTYARLKNISLTYTLPQAWVSRLTLSDVKIRLVGDNILTFYGHKGMDPEQTVSGSTFYRYPAQKSFSAVLNVSF</sequence>
<dbReference type="NCBIfam" id="TIGR04057">
    <property type="entry name" value="SusC_RagA_signa"/>
    <property type="match status" value="1"/>
</dbReference>
<dbReference type="InterPro" id="IPR012910">
    <property type="entry name" value="Plug_dom"/>
</dbReference>
<dbReference type="RefSeq" id="WP_229212848.1">
    <property type="nucleotide sequence ID" value="NZ_FNAN01000016.1"/>
</dbReference>
<dbReference type="Pfam" id="PF13715">
    <property type="entry name" value="CarbopepD_reg_2"/>
    <property type="match status" value="1"/>
</dbReference>
<proteinExistence type="inferred from homology"/>
<comment type="subcellular location">
    <subcellularLocation>
        <location evidence="1 7">Cell outer membrane</location>
        <topology evidence="1 7">Multi-pass membrane protein</topology>
    </subcellularLocation>
</comment>
<evidence type="ECO:0000256" key="7">
    <source>
        <dbReference type="PROSITE-ProRule" id="PRU01360"/>
    </source>
</evidence>
<keyword evidence="6 7" id="KW-0998">Cell outer membrane</keyword>
<dbReference type="Gene3D" id="2.40.170.20">
    <property type="entry name" value="TonB-dependent receptor, beta-barrel domain"/>
    <property type="match status" value="1"/>
</dbReference>
<dbReference type="SUPFAM" id="SSF49464">
    <property type="entry name" value="Carboxypeptidase regulatory domain-like"/>
    <property type="match status" value="1"/>
</dbReference>
<dbReference type="AlphaFoldDB" id="A0A1G7SB00"/>
<evidence type="ECO:0000313" key="10">
    <source>
        <dbReference type="Proteomes" id="UP000198748"/>
    </source>
</evidence>
<dbReference type="Proteomes" id="UP000198748">
    <property type="component" value="Unassembled WGS sequence"/>
</dbReference>
<evidence type="ECO:0000259" key="8">
    <source>
        <dbReference type="Pfam" id="PF07715"/>
    </source>
</evidence>
<keyword evidence="5 7" id="KW-0472">Membrane</keyword>
<dbReference type="EMBL" id="FNAN01000016">
    <property type="protein sequence ID" value="SDG20188.1"/>
    <property type="molecule type" value="Genomic_DNA"/>
</dbReference>
<reference evidence="10" key="1">
    <citation type="submission" date="2016-10" db="EMBL/GenBank/DDBJ databases">
        <authorList>
            <person name="Varghese N."/>
            <person name="Submissions S."/>
        </authorList>
    </citation>
    <scope>NUCLEOTIDE SEQUENCE [LARGE SCALE GENOMIC DNA]</scope>
    <source>
        <strain evidence="10">DSM 25329</strain>
    </source>
</reference>
<dbReference type="InterPro" id="IPR023997">
    <property type="entry name" value="TonB-dep_OMP_SusC/RagA_CS"/>
</dbReference>
<evidence type="ECO:0000256" key="5">
    <source>
        <dbReference type="ARBA" id="ARBA00023136"/>
    </source>
</evidence>
<keyword evidence="4 7" id="KW-0812">Transmembrane</keyword>
<protein>
    <submittedName>
        <fullName evidence="9">TonB-linked outer membrane protein, SusC/RagA family</fullName>
    </submittedName>
</protein>
<dbReference type="SUPFAM" id="SSF56935">
    <property type="entry name" value="Porins"/>
    <property type="match status" value="1"/>
</dbReference>
<dbReference type="Gene3D" id="2.170.130.10">
    <property type="entry name" value="TonB-dependent receptor, plug domain"/>
    <property type="match status" value="1"/>
</dbReference>
<evidence type="ECO:0000256" key="6">
    <source>
        <dbReference type="ARBA" id="ARBA00023237"/>
    </source>
</evidence>
<evidence type="ECO:0000256" key="1">
    <source>
        <dbReference type="ARBA" id="ARBA00004571"/>
    </source>
</evidence>
<gene>
    <name evidence="9" type="ORF">SAMN04487996_11655</name>
</gene>
<dbReference type="Pfam" id="PF07715">
    <property type="entry name" value="Plug"/>
    <property type="match status" value="1"/>
</dbReference>
<keyword evidence="10" id="KW-1185">Reference proteome</keyword>
<dbReference type="Gene3D" id="2.60.40.1120">
    <property type="entry name" value="Carboxypeptidase-like, regulatory domain"/>
    <property type="match status" value="1"/>
</dbReference>
<dbReference type="InterPro" id="IPR023996">
    <property type="entry name" value="TonB-dep_OMP_SusC/RagA"/>
</dbReference>
<evidence type="ECO:0000256" key="2">
    <source>
        <dbReference type="ARBA" id="ARBA00022448"/>
    </source>
</evidence>
<evidence type="ECO:0000256" key="4">
    <source>
        <dbReference type="ARBA" id="ARBA00022692"/>
    </source>
</evidence>
<evidence type="ECO:0000256" key="3">
    <source>
        <dbReference type="ARBA" id="ARBA00022452"/>
    </source>
</evidence>
<keyword evidence="2 7" id="KW-0813">Transport</keyword>
<name>A0A1G7SB00_9BACT</name>
<dbReference type="PROSITE" id="PS52016">
    <property type="entry name" value="TONB_DEPENDENT_REC_3"/>
    <property type="match status" value="1"/>
</dbReference>